<keyword evidence="3" id="KW-0677">Repeat</keyword>
<dbReference type="OrthoDB" id="71549at2759"/>
<keyword evidence="5" id="KW-0442">Lipid degradation</keyword>
<dbReference type="AlphaFoldDB" id="A0A830DHW9"/>
<evidence type="ECO:0000256" key="5">
    <source>
        <dbReference type="ARBA" id="ARBA00022963"/>
    </source>
</evidence>
<comment type="catalytic activity">
    <reaction evidence="1">
        <text>a 1,2-diacyl-sn-glycero-3-phosphocholine + H2O = a 1,2-diacyl-sn-glycero-3-phosphate + choline + H(+)</text>
        <dbReference type="Rhea" id="RHEA:14445"/>
        <dbReference type="ChEBI" id="CHEBI:15354"/>
        <dbReference type="ChEBI" id="CHEBI:15377"/>
        <dbReference type="ChEBI" id="CHEBI:15378"/>
        <dbReference type="ChEBI" id="CHEBI:57643"/>
        <dbReference type="ChEBI" id="CHEBI:58608"/>
        <dbReference type="EC" id="3.1.4.4"/>
    </reaction>
</comment>
<name>A0A830DHW9_9LAMI</name>
<evidence type="ECO:0000256" key="6">
    <source>
        <dbReference type="ARBA" id="ARBA00023098"/>
    </source>
</evidence>
<protein>
    <recommendedName>
        <fullName evidence="2">phospholipase D</fullName>
        <ecNumber evidence="2">3.1.4.4</ecNumber>
    </recommendedName>
</protein>
<dbReference type="PANTHER" id="PTHR18896">
    <property type="entry name" value="PHOSPHOLIPASE D"/>
    <property type="match status" value="1"/>
</dbReference>
<keyword evidence="4" id="KW-0378">Hydrolase</keyword>
<gene>
    <name evidence="8" type="ORF">PHJA_002927500</name>
</gene>
<evidence type="ECO:0000256" key="2">
    <source>
        <dbReference type="ARBA" id="ARBA00012027"/>
    </source>
</evidence>
<feature type="domain" description="PLD phosphodiesterase" evidence="7">
    <location>
        <begin position="50"/>
        <end position="85"/>
    </location>
</feature>
<dbReference type="GO" id="GO:0009395">
    <property type="term" value="P:phospholipid catabolic process"/>
    <property type="evidence" value="ECO:0007669"/>
    <property type="project" value="TreeGrafter"/>
</dbReference>
<evidence type="ECO:0000313" key="9">
    <source>
        <dbReference type="Proteomes" id="UP000653305"/>
    </source>
</evidence>
<dbReference type="SUPFAM" id="SSF56024">
    <property type="entry name" value="Phospholipase D/nuclease"/>
    <property type="match status" value="1"/>
</dbReference>
<dbReference type="EMBL" id="BMAC01001944">
    <property type="protein sequence ID" value="GFQ07835.1"/>
    <property type="molecule type" value="Genomic_DNA"/>
</dbReference>
<organism evidence="8 9">
    <name type="scientific">Phtheirospermum japonicum</name>
    <dbReference type="NCBI Taxonomy" id="374723"/>
    <lineage>
        <taxon>Eukaryota</taxon>
        <taxon>Viridiplantae</taxon>
        <taxon>Streptophyta</taxon>
        <taxon>Embryophyta</taxon>
        <taxon>Tracheophyta</taxon>
        <taxon>Spermatophyta</taxon>
        <taxon>Magnoliopsida</taxon>
        <taxon>eudicotyledons</taxon>
        <taxon>Gunneridae</taxon>
        <taxon>Pentapetalae</taxon>
        <taxon>asterids</taxon>
        <taxon>lamiids</taxon>
        <taxon>Lamiales</taxon>
        <taxon>Orobanchaceae</taxon>
        <taxon>Orobanchaceae incertae sedis</taxon>
        <taxon>Phtheirospermum</taxon>
    </lineage>
</organism>
<evidence type="ECO:0000256" key="3">
    <source>
        <dbReference type="ARBA" id="ARBA00022737"/>
    </source>
</evidence>
<evidence type="ECO:0000256" key="4">
    <source>
        <dbReference type="ARBA" id="ARBA00022801"/>
    </source>
</evidence>
<accession>A0A830DHW9</accession>
<evidence type="ECO:0000256" key="1">
    <source>
        <dbReference type="ARBA" id="ARBA00000798"/>
    </source>
</evidence>
<dbReference type="GO" id="GO:0005886">
    <property type="term" value="C:plasma membrane"/>
    <property type="evidence" value="ECO:0007669"/>
    <property type="project" value="TreeGrafter"/>
</dbReference>
<dbReference type="Proteomes" id="UP000653305">
    <property type="component" value="Unassembled WGS sequence"/>
</dbReference>
<sequence length="132" mass="14899">MFTTFYDVPHQEGVMNTGDDETHRYFKHSSVKVILCPRIAVKGSWAKKQEQSTHHRKSVIVDTASTNYGRKIVAFFGGLDLCKGRYDTPQHLRHGPQKIKTSYDDCLLKVERIPDIIGISDDASVTEGDTES</sequence>
<dbReference type="InterPro" id="IPR015679">
    <property type="entry name" value="PLipase_D_fam"/>
</dbReference>
<dbReference type="PROSITE" id="PS50035">
    <property type="entry name" value="PLD"/>
    <property type="match status" value="1"/>
</dbReference>
<keyword evidence="9" id="KW-1185">Reference proteome</keyword>
<proteinExistence type="predicted"/>
<dbReference type="InterPro" id="IPR001736">
    <property type="entry name" value="PLipase_D/transphosphatidylase"/>
</dbReference>
<evidence type="ECO:0000259" key="7">
    <source>
        <dbReference type="PROSITE" id="PS50035"/>
    </source>
</evidence>
<evidence type="ECO:0000313" key="8">
    <source>
        <dbReference type="EMBL" id="GFQ07835.1"/>
    </source>
</evidence>
<dbReference type="Gene3D" id="3.30.870.10">
    <property type="entry name" value="Endonuclease Chain A"/>
    <property type="match status" value="1"/>
</dbReference>
<dbReference type="EC" id="3.1.4.4" evidence="2"/>
<comment type="caution">
    <text evidence="8">The sequence shown here is derived from an EMBL/GenBank/DDBJ whole genome shotgun (WGS) entry which is preliminary data.</text>
</comment>
<dbReference type="PANTHER" id="PTHR18896:SF201">
    <property type="entry name" value="PHOSPHOLIPASE D"/>
    <property type="match status" value="1"/>
</dbReference>
<dbReference type="GO" id="GO:0004630">
    <property type="term" value="F:phospholipase D activity"/>
    <property type="evidence" value="ECO:0007669"/>
    <property type="project" value="UniProtKB-EC"/>
</dbReference>
<reference evidence="8" key="1">
    <citation type="submission" date="2020-07" db="EMBL/GenBank/DDBJ databases">
        <title>Ethylene signaling mediates host invasion by parasitic plants.</title>
        <authorList>
            <person name="Yoshida S."/>
        </authorList>
    </citation>
    <scope>NUCLEOTIDE SEQUENCE</scope>
    <source>
        <strain evidence="8">Okayama</strain>
    </source>
</reference>
<keyword evidence="6" id="KW-0443">Lipid metabolism</keyword>